<dbReference type="GO" id="GO:0005794">
    <property type="term" value="C:Golgi apparatus"/>
    <property type="evidence" value="ECO:0007669"/>
    <property type="project" value="UniProtKB-SubCell"/>
</dbReference>
<dbReference type="STRING" id="7994.ENSAMXP00000040904"/>
<keyword evidence="18" id="KW-1185">Reference proteome</keyword>
<dbReference type="GeneTree" id="ENSGT01120000271858"/>
<dbReference type="Pfam" id="PF04548">
    <property type="entry name" value="AIG1"/>
    <property type="match status" value="2"/>
</dbReference>
<sequence length="642" mass="72092">PLFIKTHKYLFFKNLCNPTSFCKLHFMLLVGKTGVGKSATGNTILNKDAFKKAASSMSVTKVCLKASNVVDGKKIEVVDTPGWCDTQLAEAEIVEEAVKCIDMSSPGPHVFLLVLQIGRFTDEEKTTVRKIQDVFGEGASKYMMVLFTKGDDLEGQPMFDYLKDADNDLKNIVFNSCEGRYHVFNNREKNSSQVSELLQKIQDMVTENGGHYIKVGSACSVFFHFNFVCGSKSRPPLTEMEELRIVLLGKRGAGKSSTGNTLLGRKPFHAAASSQGVTQTCSISTSTVDGHRIRVVDTPGWTDFSLMEDETILEIAECIALSDPGPHVFLLVLPIGRFTKEEIDTAKQILEVFGEEAHKYTMVLFTKGDDLEEKTIDGYLEGVHPDLKKILEVCGERYHVFNNRDNENQRQVLTLLERIKQMVKRNEGRYYTKELRIVLLGKRGAGKSSAGNTLLGKQPFHTAASSQGVTKDCSVSTSNVDGYRISVVDTPGWSDIILMDEKIIQEIAEWIDQSDSGPHVFLLVLPIGRFTKEEIDTVQQILEVFGEEAHKYTMVLFTRGDDLEEKTIEEYLKGVHPDLKKILEVCGGRYHVFNNRDKRNHKQVSDLLKKIKHMAKRNEVVTSEYGQIFVFFDFVLFVVNSS</sequence>
<dbReference type="InterPro" id="IPR006703">
    <property type="entry name" value="G_AIG1"/>
</dbReference>
<keyword evidence="6" id="KW-0963">Cytoplasm</keyword>
<evidence type="ECO:0000256" key="3">
    <source>
        <dbReference type="ARBA" id="ARBA00004514"/>
    </source>
</evidence>
<dbReference type="InterPro" id="IPR006073">
    <property type="entry name" value="GTP-bd"/>
</dbReference>
<dbReference type="Pfam" id="PF01926">
    <property type="entry name" value="MMR_HSR1"/>
    <property type="match status" value="1"/>
</dbReference>
<reference evidence="17" key="3">
    <citation type="submission" date="2025-08" db="UniProtKB">
        <authorList>
            <consortium name="Ensembl"/>
        </authorList>
    </citation>
    <scope>IDENTIFICATION</scope>
</reference>
<evidence type="ECO:0000256" key="8">
    <source>
        <dbReference type="ARBA" id="ARBA00022741"/>
    </source>
</evidence>
<dbReference type="SUPFAM" id="SSF52540">
    <property type="entry name" value="P-loop containing nucleoside triphosphate hydrolases"/>
    <property type="match status" value="3"/>
</dbReference>
<comment type="subcellular location">
    <subcellularLocation>
        <location evidence="3">Cytoplasm</location>
        <location evidence="3">Cytosol</location>
    </subcellularLocation>
    <subcellularLocation>
        <location evidence="2">Endoplasmic reticulum</location>
    </subcellularLocation>
    <subcellularLocation>
        <location evidence="4">Golgi apparatus</location>
    </subcellularLocation>
    <subcellularLocation>
        <location evidence="1">Mitochondrion</location>
    </subcellularLocation>
</comment>
<dbReference type="GO" id="GO:0005829">
    <property type="term" value="C:cytosol"/>
    <property type="evidence" value="ECO:0007669"/>
    <property type="project" value="UniProtKB-SubCell"/>
</dbReference>
<dbReference type="GO" id="GO:0005783">
    <property type="term" value="C:endoplasmic reticulum"/>
    <property type="evidence" value="ECO:0007669"/>
    <property type="project" value="UniProtKB-SubCell"/>
</dbReference>
<organism evidence="17 18">
    <name type="scientific">Astyanax mexicanus</name>
    <name type="common">Blind cave fish</name>
    <name type="synonym">Astyanax fasciatus mexicanus</name>
    <dbReference type="NCBI Taxonomy" id="7994"/>
    <lineage>
        <taxon>Eukaryota</taxon>
        <taxon>Metazoa</taxon>
        <taxon>Chordata</taxon>
        <taxon>Craniata</taxon>
        <taxon>Vertebrata</taxon>
        <taxon>Euteleostomi</taxon>
        <taxon>Actinopterygii</taxon>
        <taxon>Neopterygii</taxon>
        <taxon>Teleostei</taxon>
        <taxon>Ostariophysi</taxon>
        <taxon>Characiformes</taxon>
        <taxon>Characoidei</taxon>
        <taxon>Acestrorhamphidae</taxon>
        <taxon>Acestrorhamphinae</taxon>
        <taxon>Astyanax</taxon>
    </lineage>
</organism>
<feature type="domain" description="AIG1-type G" evidence="16">
    <location>
        <begin position="441"/>
        <end position="633"/>
    </location>
</feature>
<reference evidence="18" key="1">
    <citation type="submission" date="2013-03" db="EMBL/GenBank/DDBJ databases">
        <authorList>
            <person name="Jeffery W."/>
            <person name="Warren W."/>
            <person name="Wilson R.K."/>
        </authorList>
    </citation>
    <scope>NUCLEOTIDE SEQUENCE</scope>
    <source>
        <strain evidence="18">female</strain>
    </source>
</reference>
<evidence type="ECO:0000256" key="14">
    <source>
        <dbReference type="ARBA" id="ARBA00073539"/>
    </source>
</evidence>
<dbReference type="InterPro" id="IPR045058">
    <property type="entry name" value="GIMA/IAN/Toc"/>
</dbReference>
<keyword evidence="7" id="KW-0677">Repeat</keyword>
<dbReference type="Ensembl" id="ENSAMXT00000031427.1">
    <property type="protein sequence ID" value="ENSAMXP00000040904.1"/>
    <property type="gene ID" value="ENSAMXG00000038457.1"/>
</dbReference>
<evidence type="ECO:0000256" key="11">
    <source>
        <dbReference type="ARBA" id="ARBA00023128"/>
    </source>
</evidence>
<dbReference type="CDD" id="cd01852">
    <property type="entry name" value="AIG1"/>
    <property type="match status" value="3"/>
</dbReference>
<dbReference type="PANTHER" id="PTHR10903:SF188">
    <property type="entry name" value="GTPASE IMAP FAMILY MEMBER 2-LIKE-RELATED"/>
    <property type="match status" value="1"/>
</dbReference>
<dbReference type="Proteomes" id="UP000018467">
    <property type="component" value="Unassembled WGS sequence"/>
</dbReference>
<evidence type="ECO:0000256" key="13">
    <source>
        <dbReference type="ARBA" id="ARBA00056809"/>
    </source>
</evidence>
<keyword evidence="9" id="KW-0256">Endoplasmic reticulum</keyword>
<evidence type="ECO:0000259" key="16">
    <source>
        <dbReference type="PROSITE" id="PS51720"/>
    </source>
</evidence>
<comment type="similarity">
    <text evidence="5">Belongs to the TRAFAC class TrmE-Era-EngA-EngB-Septin-like GTPase superfamily. AIG1/Toc34/Toc159-like paraseptin GTPase family. IAN subfamily.</text>
</comment>
<evidence type="ECO:0000313" key="17">
    <source>
        <dbReference type="Ensembl" id="ENSAMXP00000040904.1"/>
    </source>
</evidence>
<evidence type="ECO:0000256" key="7">
    <source>
        <dbReference type="ARBA" id="ARBA00022737"/>
    </source>
</evidence>
<feature type="domain" description="AIG1-type G" evidence="16">
    <location>
        <begin position="22"/>
        <end position="221"/>
    </location>
</feature>
<dbReference type="GO" id="GO:0005739">
    <property type="term" value="C:mitochondrion"/>
    <property type="evidence" value="ECO:0007669"/>
    <property type="project" value="UniProtKB-SubCell"/>
</dbReference>
<evidence type="ECO:0000256" key="4">
    <source>
        <dbReference type="ARBA" id="ARBA00004555"/>
    </source>
</evidence>
<comment type="function">
    <text evidence="13">Exerts an anti-apoptotic effect in the immune system and is involved in responses to infections.</text>
</comment>
<proteinExistence type="inferred from homology"/>
<dbReference type="AlphaFoldDB" id="A0A3B1JHX2"/>
<dbReference type="Gene3D" id="3.40.50.300">
    <property type="entry name" value="P-loop containing nucleotide triphosphate hydrolases"/>
    <property type="match status" value="3"/>
</dbReference>
<reference evidence="17" key="4">
    <citation type="submission" date="2025-09" db="UniProtKB">
        <authorList>
            <consortium name="Ensembl"/>
        </authorList>
    </citation>
    <scope>IDENTIFICATION</scope>
</reference>
<dbReference type="FunCoup" id="A0A3B1JHX2">
    <property type="interactions" value="509"/>
</dbReference>
<evidence type="ECO:0000256" key="1">
    <source>
        <dbReference type="ARBA" id="ARBA00004173"/>
    </source>
</evidence>
<evidence type="ECO:0000256" key="12">
    <source>
        <dbReference type="ARBA" id="ARBA00023134"/>
    </source>
</evidence>
<dbReference type="PANTHER" id="PTHR10903">
    <property type="entry name" value="GTPASE, IMAP FAMILY MEMBER-RELATED"/>
    <property type="match status" value="1"/>
</dbReference>
<evidence type="ECO:0000256" key="5">
    <source>
        <dbReference type="ARBA" id="ARBA00008535"/>
    </source>
</evidence>
<keyword evidence="12" id="KW-0342">GTP-binding</keyword>
<evidence type="ECO:0000256" key="10">
    <source>
        <dbReference type="ARBA" id="ARBA00023034"/>
    </source>
</evidence>
<evidence type="ECO:0000256" key="2">
    <source>
        <dbReference type="ARBA" id="ARBA00004240"/>
    </source>
</evidence>
<evidence type="ECO:0000256" key="6">
    <source>
        <dbReference type="ARBA" id="ARBA00022490"/>
    </source>
</evidence>
<evidence type="ECO:0000256" key="15">
    <source>
        <dbReference type="ARBA" id="ARBA00077278"/>
    </source>
</evidence>
<dbReference type="InParanoid" id="A0A3B1JHX2"/>
<evidence type="ECO:0000313" key="18">
    <source>
        <dbReference type="Proteomes" id="UP000018467"/>
    </source>
</evidence>
<dbReference type="PROSITE" id="PS51720">
    <property type="entry name" value="G_AIG1"/>
    <property type="match status" value="3"/>
</dbReference>
<dbReference type="GO" id="GO:0005525">
    <property type="term" value="F:GTP binding"/>
    <property type="evidence" value="ECO:0007669"/>
    <property type="project" value="UniProtKB-KW"/>
</dbReference>
<feature type="domain" description="AIG1-type G" evidence="16">
    <location>
        <begin position="240"/>
        <end position="440"/>
    </location>
</feature>
<name>A0A3B1JHX2_ASTMX</name>
<dbReference type="InterPro" id="IPR027417">
    <property type="entry name" value="P-loop_NTPase"/>
</dbReference>
<accession>A0A3B1JHX2</accession>
<reference evidence="18" key="2">
    <citation type="journal article" date="2014" name="Nat. Commun.">
        <title>The cavefish genome reveals candidate genes for eye loss.</title>
        <authorList>
            <person name="McGaugh S.E."/>
            <person name="Gross J.B."/>
            <person name="Aken B."/>
            <person name="Blin M."/>
            <person name="Borowsky R."/>
            <person name="Chalopin D."/>
            <person name="Hinaux H."/>
            <person name="Jeffery W.R."/>
            <person name="Keene A."/>
            <person name="Ma L."/>
            <person name="Minx P."/>
            <person name="Murphy D."/>
            <person name="O'Quin K.E."/>
            <person name="Retaux S."/>
            <person name="Rohner N."/>
            <person name="Searle S.M."/>
            <person name="Stahl B.A."/>
            <person name="Tabin C."/>
            <person name="Volff J.N."/>
            <person name="Yoshizawa M."/>
            <person name="Warren W.C."/>
        </authorList>
    </citation>
    <scope>NUCLEOTIDE SEQUENCE [LARGE SCALE GENOMIC DNA]</scope>
    <source>
        <strain evidence="18">female</strain>
    </source>
</reference>
<keyword evidence="10" id="KW-0333">Golgi apparatus</keyword>
<keyword evidence="11" id="KW-0496">Mitochondrion</keyword>
<dbReference type="FunFam" id="3.40.50.300:FF:000366">
    <property type="entry name" value="GTPase, IMAP family member 2"/>
    <property type="match status" value="2"/>
</dbReference>
<dbReference type="Bgee" id="ENSAMXG00000038457">
    <property type="expression patterns" value="Expressed in zone of skin and 8 other cell types or tissues"/>
</dbReference>
<dbReference type="FunFam" id="3.40.50.300:FF:000536">
    <property type="entry name" value="GTPase IMAP family member 8"/>
    <property type="match status" value="1"/>
</dbReference>
<keyword evidence="8" id="KW-0547">Nucleotide-binding</keyword>
<protein>
    <recommendedName>
        <fullName evidence="14">GTPase IMAP family member 8</fullName>
    </recommendedName>
    <alternativeName>
        <fullName evidence="15">Immune-associated nucleotide-binding protein 9</fullName>
    </alternativeName>
</protein>
<evidence type="ECO:0000256" key="9">
    <source>
        <dbReference type="ARBA" id="ARBA00022824"/>
    </source>
</evidence>